<keyword evidence="3" id="KW-1185">Reference proteome</keyword>
<protein>
    <recommendedName>
        <fullName evidence="1">DinB-like domain-containing protein</fullName>
    </recommendedName>
</protein>
<proteinExistence type="predicted"/>
<name>W4L5D3_9BACT</name>
<feature type="domain" description="DinB-like" evidence="1">
    <location>
        <begin position="11"/>
        <end position="160"/>
    </location>
</feature>
<accession>W4L5D3</accession>
<sequence>MALKDFIQQSFDRHYASMMQAVEGLTPEEFVWRPGPESNSMGFLVWHYGRALDMWIQTQARGTQQLWETEWAQKFNRPPDPADLGFGYTEAQLAAFELPAIETVLAYAEAARANAMAFLAEWDDEALDRETVPHRRGGTITLATLFEMLLWEVNQHGGQIAYLRGMQRGLGA</sequence>
<dbReference type="EMBL" id="AZHX01002682">
    <property type="protein sequence ID" value="ETW93262.1"/>
    <property type="molecule type" value="Genomic_DNA"/>
</dbReference>
<evidence type="ECO:0000313" key="2">
    <source>
        <dbReference type="EMBL" id="ETW93262.1"/>
    </source>
</evidence>
<comment type="caution">
    <text evidence="2">The sequence shown here is derived from an EMBL/GenBank/DDBJ whole genome shotgun (WGS) entry which is preliminary data.</text>
</comment>
<dbReference type="AlphaFoldDB" id="W4L5D3"/>
<dbReference type="SUPFAM" id="SSF109854">
    <property type="entry name" value="DinB/YfiT-like putative metalloenzymes"/>
    <property type="match status" value="1"/>
</dbReference>
<dbReference type="InterPro" id="IPR024775">
    <property type="entry name" value="DinB-like"/>
</dbReference>
<dbReference type="InterPro" id="IPR034660">
    <property type="entry name" value="DinB/YfiT-like"/>
</dbReference>
<dbReference type="Pfam" id="PF12867">
    <property type="entry name" value="DinB_2"/>
    <property type="match status" value="1"/>
</dbReference>
<gene>
    <name evidence="2" type="ORF">ETSY2_51710</name>
</gene>
<dbReference type="Gene3D" id="1.20.120.450">
    <property type="entry name" value="dinb family like domain"/>
    <property type="match status" value="1"/>
</dbReference>
<evidence type="ECO:0000259" key="1">
    <source>
        <dbReference type="Pfam" id="PF12867"/>
    </source>
</evidence>
<reference evidence="2 3" key="1">
    <citation type="journal article" date="2014" name="Nature">
        <title>An environmental bacterial taxon with a large and distinct metabolic repertoire.</title>
        <authorList>
            <person name="Wilson M.C."/>
            <person name="Mori T."/>
            <person name="Ruckert C."/>
            <person name="Uria A.R."/>
            <person name="Helf M.J."/>
            <person name="Takada K."/>
            <person name="Gernert C."/>
            <person name="Steffens U.A."/>
            <person name="Heycke N."/>
            <person name="Schmitt S."/>
            <person name="Rinke C."/>
            <person name="Helfrich E.J."/>
            <person name="Brachmann A.O."/>
            <person name="Gurgui C."/>
            <person name="Wakimoto T."/>
            <person name="Kracht M."/>
            <person name="Crusemann M."/>
            <person name="Hentschel U."/>
            <person name="Abe I."/>
            <person name="Matsunaga S."/>
            <person name="Kalinowski J."/>
            <person name="Takeyama H."/>
            <person name="Piel J."/>
        </authorList>
    </citation>
    <scope>NUCLEOTIDE SEQUENCE [LARGE SCALE GENOMIC DNA]</scope>
    <source>
        <strain evidence="3">TSY2</strain>
    </source>
</reference>
<dbReference type="Proteomes" id="UP000019140">
    <property type="component" value="Unassembled WGS sequence"/>
</dbReference>
<organism evidence="2 3">
    <name type="scientific">Candidatus Entotheonella gemina</name>
    <dbReference type="NCBI Taxonomy" id="1429439"/>
    <lineage>
        <taxon>Bacteria</taxon>
        <taxon>Pseudomonadati</taxon>
        <taxon>Nitrospinota/Tectimicrobiota group</taxon>
        <taxon>Candidatus Tectimicrobiota</taxon>
        <taxon>Candidatus Entotheonellia</taxon>
        <taxon>Candidatus Entotheonellales</taxon>
        <taxon>Candidatus Entotheonellaceae</taxon>
        <taxon>Candidatus Entotheonella</taxon>
    </lineage>
</organism>
<evidence type="ECO:0000313" key="3">
    <source>
        <dbReference type="Proteomes" id="UP000019140"/>
    </source>
</evidence>
<dbReference type="HOGENOM" id="CLU_133313_0_0_7"/>